<sequence length="133" mass="15181">MSQRKSMLYGVLTMKCPRCREGRMFSSPTYSTSFSDMNKSCPCCGQDLEQEVGYYYGAMYVSFAINVAIFLGSMFILYQFVEELTMAMMIGVVAVVVVGFLPLIFRLSRVLWINIFVRYEGPCSEIPKKVPNR</sequence>
<reference evidence="2 3" key="1">
    <citation type="journal article" date="2015" name="Sci. Rep.">
        <title>Unraveling adaptation of Pontibacter korlensis to radiation and infertility in desert through complete genome and comparative transcriptomic analysis.</title>
        <authorList>
            <person name="Dai J."/>
            <person name="Dai W."/>
            <person name="Qiu C."/>
            <person name="Yang Z."/>
            <person name="Zhang Y."/>
            <person name="Zhou M."/>
            <person name="Zhang L."/>
            <person name="Fang C."/>
            <person name="Gao Q."/>
            <person name="Yang Q."/>
            <person name="Li X."/>
            <person name="Wang Z."/>
            <person name="Wang Z."/>
            <person name="Jia Z."/>
            <person name="Chen X."/>
        </authorList>
    </citation>
    <scope>NUCLEOTIDE SEQUENCE [LARGE SCALE GENOMIC DNA]</scope>
    <source>
        <strain evidence="2 3">X14-1T</strain>
    </source>
</reference>
<dbReference type="InterPro" id="IPR009325">
    <property type="entry name" value="DUF983"/>
</dbReference>
<accession>A0A0E3ZF41</accession>
<dbReference type="HOGENOM" id="CLU_133146_0_1_10"/>
<protein>
    <recommendedName>
        <fullName evidence="4">DUF983 domain-containing protein</fullName>
    </recommendedName>
</protein>
<keyword evidence="3" id="KW-1185">Reference proteome</keyword>
<dbReference type="PATRIC" id="fig|400092.3.peg.3162"/>
<evidence type="ECO:0000313" key="3">
    <source>
        <dbReference type="Proteomes" id="UP000033109"/>
    </source>
</evidence>
<organism evidence="2 3">
    <name type="scientific">Pontibacter korlensis</name>
    <dbReference type="NCBI Taxonomy" id="400092"/>
    <lineage>
        <taxon>Bacteria</taxon>
        <taxon>Pseudomonadati</taxon>
        <taxon>Bacteroidota</taxon>
        <taxon>Cytophagia</taxon>
        <taxon>Cytophagales</taxon>
        <taxon>Hymenobacteraceae</taxon>
        <taxon>Pontibacter</taxon>
    </lineage>
</organism>
<keyword evidence="1" id="KW-0472">Membrane</keyword>
<evidence type="ECO:0000313" key="2">
    <source>
        <dbReference type="EMBL" id="AKD04079.1"/>
    </source>
</evidence>
<dbReference type="AlphaFoldDB" id="A0A0E3ZF41"/>
<evidence type="ECO:0008006" key="4">
    <source>
        <dbReference type="Google" id="ProtNLM"/>
    </source>
</evidence>
<dbReference type="KEGG" id="pko:PKOR_14480"/>
<keyword evidence="1" id="KW-1133">Transmembrane helix</keyword>
<evidence type="ECO:0000256" key="1">
    <source>
        <dbReference type="SAM" id="Phobius"/>
    </source>
</evidence>
<feature type="transmembrane region" description="Helical" evidence="1">
    <location>
        <begin position="84"/>
        <end position="105"/>
    </location>
</feature>
<dbReference type="Pfam" id="PF06170">
    <property type="entry name" value="DUF983"/>
    <property type="match status" value="1"/>
</dbReference>
<gene>
    <name evidence="2" type="ORF">PKOR_14480</name>
</gene>
<name>A0A0E3ZF41_9BACT</name>
<feature type="transmembrane region" description="Helical" evidence="1">
    <location>
        <begin position="54"/>
        <end position="78"/>
    </location>
</feature>
<dbReference type="EMBL" id="CP009621">
    <property type="protein sequence ID" value="AKD04079.1"/>
    <property type="molecule type" value="Genomic_DNA"/>
</dbReference>
<dbReference type="Proteomes" id="UP000033109">
    <property type="component" value="Chromosome"/>
</dbReference>
<keyword evidence="1" id="KW-0812">Transmembrane</keyword>
<dbReference type="STRING" id="400092.PKOR_14480"/>
<proteinExistence type="predicted"/>